<feature type="domain" description="VWFA" evidence="2">
    <location>
        <begin position="373"/>
        <end position="532"/>
    </location>
</feature>
<evidence type="ECO:0000313" key="4">
    <source>
        <dbReference type="Proteomes" id="UP001501447"/>
    </source>
</evidence>
<dbReference type="PANTHER" id="PTHR30634:SF16">
    <property type="entry name" value="OUTER-MEMBRANE LIPOPROTEIN LOLB"/>
    <property type="match status" value="1"/>
</dbReference>
<feature type="region of interest" description="Disordered" evidence="1">
    <location>
        <begin position="1"/>
        <end position="163"/>
    </location>
</feature>
<evidence type="ECO:0000256" key="1">
    <source>
        <dbReference type="SAM" id="MobiDB-lite"/>
    </source>
</evidence>
<feature type="compositionally biased region" description="Pro residues" evidence="1">
    <location>
        <begin position="90"/>
        <end position="100"/>
    </location>
</feature>
<comment type="caution">
    <text evidence="3">The sequence shown here is derived from an EMBL/GenBank/DDBJ whole genome shotgun (WGS) entry which is preliminary data.</text>
</comment>
<dbReference type="InterPro" id="IPR008912">
    <property type="entry name" value="Uncharacterised_CoxE"/>
</dbReference>
<dbReference type="Gene3D" id="3.40.50.410">
    <property type="entry name" value="von Willebrand factor, type A domain"/>
    <property type="match status" value="1"/>
</dbReference>
<organism evidence="3 4">
    <name type="scientific">Streptomyces axinellae</name>
    <dbReference type="NCBI Taxonomy" id="552788"/>
    <lineage>
        <taxon>Bacteria</taxon>
        <taxon>Bacillati</taxon>
        <taxon>Actinomycetota</taxon>
        <taxon>Actinomycetes</taxon>
        <taxon>Kitasatosporales</taxon>
        <taxon>Streptomycetaceae</taxon>
        <taxon>Streptomyces</taxon>
    </lineage>
</organism>
<dbReference type="Pfam" id="PF05762">
    <property type="entry name" value="VWA_CoxE"/>
    <property type="match status" value="1"/>
</dbReference>
<evidence type="ECO:0000259" key="2">
    <source>
        <dbReference type="SMART" id="SM00327"/>
    </source>
</evidence>
<sequence length="555" mass="57908">MTADEGRPGRSGRTGRLVNAAGESPQPPEMTAAPMGPPTGSVGRPPERRREEPGPERRPVQEHEPDRGREPVQGQGRAREPEAEAVSAPEPGPEPGPEPEPVSGRGLGPDGAGAREPTPERAPGRASGPGPGPGPDPDPGSGLDPGPDPDPGPRPDEGREAERVRRWRMVLGGGEADGTGCALGPGDSGMDRTLEAVYGTRATGPGPGAVTGTGGGARGGGLGASAPHVARWLGDIRTYFPSSVVQVMQRDAIDRLGLASLLLEPETLAAVEPDVHLVGTLLSLNKAMPETSRQTARVVVGKVVAELERRLAARTRSTLTGALDRSAKASRPRHRDIDWNRTIRANLKNYLPEHGTLVPERLVGHGRAARSVKKDVVLCVDQSGSMASSVVYASVFGAVLASMRTLETRMVVFDTDVVDLTDALDDPVDVLFGTQLGGGTDINRALAYCQSRISRPAETVLVLISDLYEGGIREEMLKLVAAMKAAGVRFVTLLALSDEGAPSYDREHAAALAALGTPAFACTPDLFPEVMAAAIEGRPPPVPAQLSNGIPAGPP</sequence>
<feature type="compositionally biased region" description="Basic and acidic residues" evidence="1">
    <location>
        <begin position="151"/>
        <end position="163"/>
    </location>
</feature>
<dbReference type="SMART" id="SM00327">
    <property type="entry name" value="VWA"/>
    <property type="match status" value="1"/>
</dbReference>
<evidence type="ECO:0000313" key="3">
    <source>
        <dbReference type="EMBL" id="GAA2633160.1"/>
    </source>
</evidence>
<name>A0ABN3QRA2_9ACTN</name>
<dbReference type="Proteomes" id="UP001501447">
    <property type="component" value="Unassembled WGS sequence"/>
</dbReference>
<proteinExistence type="predicted"/>
<protein>
    <recommendedName>
        <fullName evidence="2">VWFA domain-containing protein</fullName>
    </recommendedName>
</protein>
<dbReference type="InterPro" id="IPR036465">
    <property type="entry name" value="vWFA_dom_sf"/>
</dbReference>
<reference evidence="3 4" key="1">
    <citation type="journal article" date="2019" name="Int. J. Syst. Evol. Microbiol.">
        <title>The Global Catalogue of Microorganisms (GCM) 10K type strain sequencing project: providing services to taxonomists for standard genome sequencing and annotation.</title>
        <authorList>
            <consortium name="The Broad Institute Genomics Platform"/>
            <consortium name="The Broad Institute Genome Sequencing Center for Infectious Disease"/>
            <person name="Wu L."/>
            <person name="Ma J."/>
        </authorList>
    </citation>
    <scope>NUCLEOTIDE SEQUENCE [LARGE SCALE GENOMIC DNA]</scope>
    <source>
        <strain evidence="3 4">JCM 16373</strain>
    </source>
</reference>
<feature type="compositionally biased region" description="Basic and acidic residues" evidence="1">
    <location>
        <begin position="45"/>
        <end position="70"/>
    </location>
</feature>
<dbReference type="EMBL" id="BAAARJ010000022">
    <property type="protein sequence ID" value="GAA2633160.1"/>
    <property type="molecule type" value="Genomic_DNA"/>
</dbReference>
<accession>A0ABN3QRA2</accession>
<dbReference type="InterPro" id="IPR050458">
    <property type="entry name" value="LolB"/>
</dbReference>
<dbReference type="PANTHER" id="PTHR30634">
    <property type="entry name" value="OUTER MEMBRANE LOLAB LIPOPROTEIN INSERTION APPARATUS"/>
    <property type="match status" value="1"/>
</dbReference>
<gene>
    <name evidence="3" type="ORF">GCM10009863_56580</name>
</gene>
<dbReference type="InterPro" id="IPR002035">
    <property type="entry name" value="VWF_A"/>
</dbReference>
<keyword evidence="4" id="KW-1185">Reference proteome</keyword>
<dbReference type="CDD" id="cd01462">
    <property type="entry name" value="VWA_YIEM_type"/>
    <property type="match status" value="1"/>
</dbReference>
<dbReference type="SUPFAM" id="SSF53300">
    <property type="entry name" value="vWA-like"/>
    <property type="match status" value="1"/>
</dbReference>